<feature type="domain" description="Phage terminase large subunit N-terminal" evidence="2">
    <location>
        <begin position="28"/>
        <end position="230"/>
    </location>
</feature>
<organism evidence="4 5">
    <name type="scientific">Tumebacillus permanentifrigoris</name>
    <dbReference type="NCBI Taxonomy" id="378543"/>
    <lineage>
        <taxon>Bacteria</taxon>
        <taxon>Bacillati</taxon>
        <taxon>Bacillota</taxon>
        <taxon>Bacilli</taxon>
        <taxon>Bacillales</taxon>
        <taxon>Alicyclobacillaceae</taxon>
        <taxon>Tumebacillus</taxon>
    </lineage>
</organism>
<feature type="compositionally biased region" description="Basic and acidic residues" evidence="1">
    <location>
        <begin position="407"/>
        <end position="417"/>
    </location>
</feature>
<feature type="region of interest" description="Disordered" evidence="1">
    <location>
        <begin position="407"/>
        <end position="432"/>
    </location>
</feature>
<feature type="domain" description="Phage terminase large subunit C-terminal" evidence="3">
    <location>
        <begin position="263"/>
        <end position="406"/>
    </location>
</feature>
<evidence type="ECO:0000313" key="5">
    <source>
        <dbReference type="Proteomes" id="UP000245634"/>
    </source>
</evidence>
<dbReference type="GO" id="GO:0005524">
    <property type="term" value="F:ATP binding"/>
    <property type="evidence" value="ECO:0007669"/>
    <property type="project" value="InterPro"/>
</dbReference>
<dbReference type="PANTHER" id="PTHR39184:SF1">
    <property type="entry name" value="PBSX PHAGE TERMINASE LARGE SUBUNIT"/>
    <property type="match status" value="1"/>
</dbReference>
<dbReference type="AlphaFoldDB" id="A0A316D6V1"/>
<keyword evidence="5" id="KW-1185">Reference proteome</keyword>
<evidence type="ECO:0000259" key="3">
    <source>
        <dbReference type="Pfam" id="PF17288"/>
    </source>
</evidence>
<proteinExistence type="inferred from homology"/>
<evidence type="ECO:0000313" key="4">
    <source>
        <dbReference type="EMBL" id="PWK07508.1"/>
    </source>
</evidence>
<dbReference type="Pfam" id="PF17288">
    <property type="entry name" value="Terminase_3C"/>
    <property type="match status" value="1"/>
</dbReference>
<name>A0A316D6V1_9BACL</name>
<dbReference type="Proteomes" id="UP000245634">
    <property type="component" value="Unassembled WGS sequence"/>
</dbReference>
<accession>A0A316D6V1</accession>
<evidence type="ECO:0000256" key="1">
    <source>
        <dbReference type="SAM" id="MobiDB-lite"/>
    </source>
</evidence>
<dbReference type="NCBIfam" id="TIGR01547">
    <property type="entry name" value="phage_term_2"/>
    <property type="match status" value="1"/>
</dbReference>
<dbReference type="HAMAP" id="MF_04145">
    <property type="entry name" value="TERL_SPP1"/>
    <property type="match status" value="1"/>
</dbReference>
<evidence type="ECO:0000259" key="2">
    <source>
        <dbReference type="Pfam" id="PF04466"/>
    </source>
</evidence>
<dbReference type="EMBL" id="QGGL01000017">
    <property type="protein sequence ID" value="PWK07508.1"/>
    <property type="molecule type" value="Genomic_DNA"/>
</dbReference>
<dbReference type="InterPro" id="IPR052380">
    <property type="entry name" value="Viral_DNA_packaging_terminase"/>
</dbReference>
<dbReference type="GO" id="GO:0016887">
    <property type="term" value="F:ATP hydrolysis activity"/>
    <property type="evidence" value="ECO:0007669"/>
    <property type="project" value="InterPro"/>
</dbReference>
<protein>
    <submittedName>
        <fullName evidence="4">PBSX family phage terminase large subunit</fullName>
    </submittedName>
</protein>
<dbReference type="InterPro" id="IPR027417">
    <property type="entry name" value="P-loop_NTPase"/>
</dbReference>
<dbReference type="InterPro" id="IPR006437">
    <property type="entry name" value="Phage_terminase_lsu"/>
</dbReference>
<dbReference type="InterPro" id="IPR044269">
    <property type="entry name" value="Terminase_large_su_SPP1-like"/>
</dbReference>
<comment type="caution">
    <text evidence="4">The sequence shown here is derived from an EMBL/GenBank/DDBJ whole genome shotgun (WGS) entry which is preliminary data.</text>
</comment>
<dbReference type="InterPro" id="IPR035413">
    <property type="entry name" value="Terminase_L_C"/>
</dbReference>
<dbReference type="Gene3D" id="3.30.420.280">
    <property type="match status" value="1"/>
</dbReference>
<gene>
    <name evidence="4" type="ORF">C7459_117107</name>
</gene>
<dbReference type="InterPro" id="IPR035412">
    <property type="entry name" value="Terminase_L_N"/>
</dbReference>
<dbReference type="PANTHER" id="PTHR39184">
    <property type="match status" value="1"/>
</dbReference>
<dbReference type="Pfam" id="PF04466">
    <property type="entry name" value="Terminase_3"/>
    <property type="match status" value="1"/>
</dbReference>
<dbReference type="Gene3D" id="3.40.50.300">
    <property type="entry name" value="P-loop containing nucleotide triphosphate hydrolases"/>
    <property type="match status" value="1"/>
</dbReference>
<reference evidence="4 5" key="1">
    <citation type="submission" date="2018-05" db="EMBL/GenBank/DDBJ databases">
        <title>Genomic Encyclopedia of Type Strains, Phase IV (KMG-IV): sequencing the most valuable type-strain genomes for metagenomic binning, comparative biology and taxonomic classification.</title>
        <authorList>
            <person name="Goeker M."/>
        </authorList>
    </citation>
    <scope>NUCLEOTIDE SEQUENCE [LARGE SCALE GENOMIC DNA]</scope>
    <source>
        <strain evidence="4 5">DSM 18773</strain>
    </source>
</reference>
<sequence>MQIRLSEIVTPHFQSFWRTSNSKKYLRHVLKGGRGSAKSTHIAFKLIVDMMRYPVTTLCVRKVANTLGESVFEQLKEAIEILNVSDYWKVQKSPMQLIYKPRGNKIIFRGADDPAKIKSIKMSKYPVAFLWIEELAEFKTEDEVSMIENSVLRAELPDGLHYAFYYSYNPPKRKQSWVNKKYESHLVPANTYVHHSTYLQNPHISKAFVQEAEEVKRKNPQKHAWEYGGEAIGSGVVPFDNLTFRTITDDEFRTFDNIRQGNDWGYGVDPVAFVRWHYDKTRRRIYAMDEVYGVKIPNRVLAERLKAKGYHTTMTTADSAEPKSVDEMREHGVKIRGAKKGPGSVEYGEKWLGEEIEEIIIDPRRTPNIAREFENIDFKTDTDGNPRAELDDKDNHTIDSTRYAFEEDMRNAKKPETNFKPMTLGAGTNRWR</sequence>
<dbReference type="GO" id="GO:0004519">
    <property type="term" value="F:endonuclease activity"/>
    <property type="evidence" value="ECO:0007669"/>
    <property type="project" value="InterPro"/>
</dbReference>